<dbReference type="InterPro" id="IPR018943">
    <property type="entry name" value="Oligosaccaryltransferase"/>
</dbReference>
<evidence type="ECO:0000256" key="3">
    <source>
        <dbReference type="ARBA" id="ARBA00017662"/>
    </source>
</evidence>
<comment type="subcellular location">
    <subcellularLocation>
        <location evidence="1">Endoplasmic reticulum membrane</location>
        <topology evidence="1">Single-pass type III membrane protein</topology>
    </subcellularLocation>
</comment>
<dbReference type="AlphaFoldDB" id="A0A0G4LF77"/>
<name>A0A0G4LF77_VERLO</name>
<keyword evidence="5" id="KW-0256">Endoplasmic reticulum</keyword>
<feature type="transmembrane region" description="Helical" evidence="10">
    <location>
        <begin position="55"/>
        <end position="76"/>
    </location>
</feature>
<dbReference type="InterPro" id="IPR036330">
    <property type="entry name" value="Ost4p_sf"/>
</dbReference>
<accession>A0A0G4LF77</accession>
<sequence length="99" mass="10640">MSYQLAFGNLPHSRQTSKHPTSPINQASPGASRYHEVALGHISDQLFTMISDGELYQLAIVLGSSAMALIVVYHYLEVNAEDEKTPTVAGAQPTKQAAA</sequence>
<dbReference type="OrthoDB" id="2124077at2759"/>
<reference evidence="12" key="3">
    <citation type="journal article" date="2021" name="Mol. Plant Pathol.">
        <title>A 20-kb lineage-specific genomic region tames virulence in pathogenic amphidiploid Verticillium longisporum.</title>
        <authorList>
            <person name="Harting R."/>
            <person name="Starke J."/>
            <person name="Kusch H."/>
            <person name="Poggeler S."/>
            <person name="Maurus I."/>
            <person name="Schluter R."/>
            <person name="Landesfeind M."/>
            <person name="Bulla I."/>
            <person name="Nowrousian M."/>
            <person name="de Jonge R."/>
            <person name="Stahlhut G."/>
            <person name="Hoff K.J."/>
            <person name="Asshauer K.P."/>
            <person name="Thurmer A."/>
            <person name="Stanke M."/>
            <person name="Daniel R."/>
            <person name="Morgenstern B."/>
            <person name="Thomma B.P.H.J."/>
            <person name="Kronstad J.W."/>
            <person name="Braus-Stromeyer S.A."/>
            <person name="Braus G.H."/>
        </authorList>
    </citation>
    <scope>NUCLEOTIDE SEQUENCE</scope>
    <source>
        <strain evidence="12">Vl32</strain>
    </source>
</reference>
<dbReference type="Proteomes" id="UP000045706">
    <property type="component" value="Unassembled WGS sequence"/>
</dbReference>
<feature type="region of interest" description="Disordered" evidence="9">
    <location>
        <begin position="1"/>
        <end position="30"/>
    </location>
</feature>
<dbReference type="GO" id="GO:0018279">
    <property type="term" value="P:protein N-linked glycosylation via asparagine"/>
    <property type="evidence" value="ECO:0007669"/>
    <property type="project" value="TreeGrafter"/>
</dbReference>
<dbReference type="Pfam" id="PF10215">
    <property type="entry name" value="Ost4"/>
    <property type="match status" value="1"/>
</dbReference>
<evidence type="ECO:0000256" key="5">
    <source>
        <dbReference type="ARBA" id="ARBA00022824"/>
    </source>
</evidence>
<reference evidence="11" key="2">
    <citation type="submission" date="2015-05" db="EMBL/GenBank/DDBJ databases">
        <authorList>
            <person name="Wang D.B."/>
            <person name="Wang M."/>
        </authorList>
    </citation>
    <scope>NUCLEOTIDE SEQUENCE [LARGE SCALE GENOMIC DNA]</scope>
    <source>
        <strain evidence="11">VL2</strain>
    </source>
</reference>
<evidence type="ECO:0000256" key="1">
    <source>
        <dbReference type="ARBA" id="ARBA00004643"/>
    </source>
</evidence>
<evidence type="ECO:0000256" key="4">
    <source>
        <dbReference type="ARBA" id="ARBA00022692"/>
    </source>
</evidence>
<evidence type="ECO:0000256" key="8">
    <source>
        <dbReference type="ARBA" id="ARBA00023136"/>
    </source>
</evidence>
<protein>
    <recommendedName>
        <fullName evidence="3">Dolichyl-diphosphooligosaccharide--protein glycosyltransferase subunit 4</fullName>
    </recommendedName>
</protein>
<dbReference type="SUPFAM" id="SSF103464">
    <property type="entry name" value="Oligosaccharyltransferase subunit ost4p"/>
    <property type="match status" value="1"/>
</dbReference>
<proteinExistence type="inferred from homology"/>
<comment type="similarity">
    <text evidence="2">Belongs to the OST4 family.</text>
</comment>
<evidence type="ECO:0000313" key="13">
    <source>
        <dbReference type="Proteomes" id="UP000045706"/>
    </source>
</evidence>
<dbReference type="Proteomes" id="UP000689129">
    <property type="component" value="Unassembled WGS sequence"/>
</dbReference>
<evidence type="ECO:0000256" key="6">
    <source>
        <dbReference type="ARBA" id="ARBA00022968"/>
    </source>
</evidence>
<keyword evidence="6" id="KW-0735">Signal-anchor</keyword>
<dbReference type="GO" id="GO:0008250">
    <property type="term" value="C:oligosaccharyltransferase complex"/>
    <property type="evidence" value="ECO:0007669"/>
    <property type="project" value="TreeGrafter"/>
</dbReference>
<keyword evidence="4 10" id="KW-0812">Transmembrane</keyword>
<dbReference type="PANTHER" id="PTHR48164">
    <property type="entry name" value="DOLICHYL-DIPHOSPHOOLIGOSACCHARIDE--PROTEIN GLYCOSYLTRANSFERASE SUBUNIT 4"/>
    <property type="match status" value="1"/>
</dbReference>
<evidence type="ECO:0000313" key="11">
    <source>
        <dbReference type="EMBL" id="CRK20703.1"/>
    </source>
</evidence>
<keyword evidence="8 10" id="KW-0472">Membrane</keyword>
<reference evidence="13" key="1">
    <citation type="submission" date="2015-05" db="EMBL/GenBank/DDBJ databases">
        <authorList>
            <person name="Fogelqvist Johan"/>
        </authorList>
    </citation>
    <scope>NUCLEOTIDE SEQUENCE [LARGE SCALE GENOMIC DNA]</scope>
</reference>
<dbReference type="EMBL" id="CVQI01011113">
    <property type="protein sequence ID" value="CRK20703.1"/>
    <property type="molecule type" value="Genomic_DNA"/>
</dbReference>
<dbReference type="InterPro" id="IPR051307">
    <property type="entry name" value="OST4"/>
</dbReference>
<feature type="compositionally biased region" description="Polar residues" evidence="9">
    <location>
        <begin position="12"/>
        <end position="29"/>
    </location>
</feature>
<keyword evidence="7 10" id="KW-1133">Transmembrane helix</keyword>
<dbReference type="EMBL" id="JAEMWZ010000318">
    <property type="protein sequence ID" value="KAG7125324.1"/>
    <property type="molecule type" value="Genomic_DNA"/>
</dbReference>
<evidence type="ECO:0000313" key="12">
    <source>
        <dbReference type="EMBL" id="KAG7125324.1"/>
    </source>
</evidence>
<dbReference type="PANTHER" id="PTHR48164:SF1">
    <property type="entry name" value="DOLICHYL-DIPHOSPHOOLIGOSACCHARIDE--PROTEIN GLYCOSYLTRANSFERASE SUBUNIT 4"/>
    <property type="match status" value="1"/>
</dbReference>
<evidence type="ECO:0000256" key="10">
    <source>
        <dbReference type="SAM" id="Phobius"/>
    </source>
</evidence>
<evidence type="ECO:0000256" key="9">
    <source>
        <dbReference type="SAM" id="MobiDB-lite"/>
    </source>
</evidence>
<gene>
    <name evidence="11" type="ORF">BN1723_002670</name>
    <name evidence="12" type="ORF">HYQ45_013327</name>
</gene>
<evidence type="ECO:0000256" key="7">
    <source>
        <dbReference type="ARBA" id="ARBA00022989"/>
    </source>
</evidence>
<organism evidence="11 13">
    <name type="scientific">Verticillium longisporum</name>
    <name type="common">Verticillium dahliae var. longisporum</name>
    <dbReference type="NCBI Taxonomy" id="100787"/>
    <lineage>
        <taxon>Eukaryota</taxon>
        <taxon>Fungi</taxon>
        <taxon>Dikarya</taxon>
        <taxon>Ascomycota</taxon>
        <taxon>Pezizomycotina</taxon>
        <taxon>Sordariomycetes</taxon>
        <taxon>Hypocreomycetidae</taxon>
        <taxon>Glomerellales</taxon>
        <taxon>Plectosphaerellaceae</taxon>
        <taxon>Verticillium</taxon>
    </lineage>
</organism>
<evidence type="ECO:0000256" key="2">
    <source>
        <dbReference type="ARBA" id="ARBA00007685"/>
    </source>
</evidence>